<dbReference type="EMBL" id="UINC01004076">
    <property type="protein sequence ID" value="SVA11595.1"/>
    <property type="molecule type" value="Genomic_DNA"/>
</dbReference>
<feature type="non-terminal residue" evidence="2">
    <location>
        <position position="1"/>
    </location>
</feature>
<organism evidence="2">
    <name type="scientific">marine metagenome</name>
    <dbReference type="NCBI Taxonomy" id="408172"/>
    <lineage>
        <taxon>unclassified sequences</taxon>
        <taxon>metagenomes</taxon>
        <taxon>ecological metagenomes</taxon>
    </lineage>
</organism>
<evidence type="ECO:0000313" key="2">
    <source>
        <dbReference type="EMBL" id="SVA11595.1"/>
    </source>
</evidence>
<evidence type="ECO:0000256" key="1">
    <source>
        <dbReference type="SAM" id="MobiDB-lite"/>
    </source>
</evidence>
<gene>
    <name evidence="2" type="ORF">METZ01_LOCUS64449</name>
</gene>
<protein>
    <submittedName>
        <fullName evidence="2">Uncharacterized protein</fullName>
    </submittedName>
</protein>
<reference evidence="2" key="1">
    <citation type="submission" date="2018-05" db="EMBL/GenBank/DDBJ databases">
        <authorList>
            <person name="Lanie J.A."/>
            <person name="Ng W.-L."/>
            <person name="Kazmierczak K.M."/>
            <person name="Andrzejewski T.M."/>
            <person name="Davidsen T.M."/>
            <person name="Wayne K.J."/>
            <person name="Tettelin H."/>
            <person name="Glass J.I."/>
            <person name="Rusch D."/>
            <person name="Podicherti R."/>
            <person name="Tsui H.-C.T."/>
            <person name="Winkler M.E."/>
        </authorList>
    </citation>
    <scope>NUCLEOTIDE SEQUENCE</scope>
</reference>
<feature type="compositionally biased region" description="Polar residues" evidence="1">
    <location>
        <begin position="50"/>
        <end position="61"/>
    </location>
</feature>
<name>A0A381T5Z3_9ZZZZ</name>
<feature type="region of interest" description="Disordered" evidence="1">
    <location>
        <begin position="15"/>
        <end position="61"/>
    </location>
</feature>
<feature type="non-terminal residue" evidence="2">
    <location>
        <position position="61"/>
    </location>
</feature>
<proteinExistence type="predicted"/>
<accession>A0A381T5Z3</accession>
<dbReference type="AlphaFoldDB" id="A0A381T5Z3"/>
<sequence>STCFASRGSWVRFPSAPPIRFVPSRTAPRPVRQTVSGWSVGTRGPGQPSAPRSETHSTAIH</sequence>